<evidence type="ECO:0000256" key="1">
    <source>
        <dbReference type="SAM" id="Phobius"/>
    </source>
</evidence>
<evidence type="ECO:0000313" key="2">
    <source>
        <dbReference type="EMBL" id="NMC64197.1"/>
    </source>
</evidence>
<keyword evidence="1" id="KW-0472">Membrane</keyword>
<accession>A0A7X9ILF8</accession>
<gene>
    <name evidence="2" type="ORF">GYA55_13615</name>
</gene>
<dbReference type="AlphaFoldDB" id="A0A7X9ILF8"/>
<name>A0A7X9ILF8_9DELT</name>
<organism evidence="2 3">
    <name type="scientific">SAR324 cluster bacterium</name>
    <dbReference type="NCBI Taxonomy" id="2024889"/>
    <lineage>
        <taxon>Bacteria</taxon>
        <taxon>Deltaproteobacteria</taxon>
        <taxon>SAR324 cluster</taxon>
    </lineage>
</organism>
<protein>
    <submittedName>
        <fullName evidence="2">TerC family protein</fullName>
    </submittedName>
</protein>
<proteinExistence type="predicted"/>
<keyword evidence="1" id="KW-1133">Transmembrane helix</keyword>
<dbReference type="GO" id="GO:0016020">
    <property type="term" value="C:membrane"/>
    <property type="evidence" value="ECO:0007669"/>
    <property type="project" value="InterPro"/>
</dbReference>
<keyword evidence="1" id="KW-0812">Transmembrane</keyword>
<feature type="transmembrane region" description="Helical" evidence="1">
    <location>
        <begin position="52"/>
        <end position="71"/>
    </location>
</feature>
<feature type="non-terminal residue" evidence="2">
    <location>
        <position position="1"/>
    </location>
</feature>
<dbReference type="Pfam" id="PF03741">
    <property type="entry name" value="TerC"/>
    <property type="match status" value="1"/>
</dbReference>
<dbReference type="InterPro" id="IPR005496">
    <property type="entry name" value="Integral_membrane_TerC"/>
</dbReference>
<evidence type="ECO:0000313" key="3">
    <source>
        <dbReference type="Proteomes" id="UP000524246"/>
    </source>
</evidence>
<reference evidence="2 3" key="1">
    <citation type="journal article" date="2020" name="Biotechnol. Biofuels">
        <title>New insights from the biogas microbiome by comprehensive genome-resolved metagenomics of nearly 1600 species originating from multiple anaerobic digesters.</title>
        <authorList>
            <person name="Campanaro S."/>
            <person name="Treu L."/>
            <person name="Rodriguez-R L.M."/>
            <person name="Kovalovszki A."/>
            <person name="Ziels R.M."/>
            <person name="Maus I."/>
            <person name="Zhu X."/>
            <person name="Kougias P.G."/>
            <person name="Basile A."/>
            <person name="Luo G."/>
            <person name="Schluter A."/>
            <person name="Konstantinidis K.T."/>
            <person name="Angelidaki I."/>
        </authorList>
    </citation>
    <scope>NUCLEOTIDE SEQUENCE [LARGE SCALE GENOMIC DNA]</scope>
    <source>
        <strain evidence="2">AS27yjCOA_65</strain>
    </source>
</reference>
<sequence length="86" mass="9726">IIIAIGIMLAYSKYVVEFIDQHPTIKMLALSFLLLIGVMLVVEGTGKHVDKGYIYFAMAFSLFVEMLNIRLQKKENPLVHRSSALL</sequence>
<dbReference type="EMBL" id="JAAZON010000622">
    <property type="protein sequence ID" value="NMC64197.1"/>
    <property type="molecule type" value="Genomic_DNA"/>
</dbReference>
<dbReference type="Proteomes" id="UP000524246">
    <property type="component" value="Unassembled WGS sequence"/>
</dbReference>
<comment type="caution">
    <text evidence="2">The sequence shown here is derived from an EMBL/GenBank/DDBJ whole genome shotgun (WGS) entry which is preliminary data.</text>
</comment>
<feature type="transmembrane region" description="Helical" evidence="1">
    <location>
        <begin position="27"/>
        <end position="46"/>
    </location>
</feature>